<comment type="caution">
    <text evidence="4">The sequence shown here is derived from an EMBL/GenBank/DDBJ whole genome shotgun (WGS) entry which is preliminary data.</text>
</comment>
<comment type="catalytic activity">
    <reaction evidence="3">
        <text>alpha-L-fucose = beta-L-fucose</text>
        <dbReference type="Rhea" id="RHEA:25580"/>
        <dbReference type="ChEBI" id="CHEBI:42548"/>
        <dbReference type="ChEBI" id="CHEBI:42589"/>
        <dbReference type="EC" id="5.1.3.29"/>
    </reaction>
</comment>
<dbReference type="InterPro" id="IPR007721">
    <property type="entry name" value="RbsD_FucU"/>
</dbReference>
<dbReference type="Gene3D" id="3.40.1650.10">
    <property type="entry name" value="RbsD-like domain"/>
    <property type="match status" value="1"/>
</dbReference>
<keyword evidence="2" id="KW-0413">Isomerase</keyword>
<evidence type="ECO:0000256" key="3">
    <source>
        <dbReference type="ARBA" id="ARBA00036324"/>
    </source>
</evidence>
<dbReference type="PANTHER" id="PTHR31690:SF4">
    <property type="entry name" value="FUCOSE MUTAROTASE"/>
    <property type="match status" value="1"/>
</dbReference>
<dbReference type="Proteomes" id="UP001203284">
    <property type="component" value="Unassembled WGS sequence"/>
</dbReference>
<dbReference type="InterPro" id="IPR050443">
    <property type="entry name" value="RbsD/FucU_mutarotase"/>
</dbReference>
<dbReference type="PANTHER" id="PTHR31690">
    <property type="entry name" value="FUCOSE MUTAROTASE"/>
    <property type="match status" value="1"/>
</dbReference>
<evidence type="ECO:0000313" key="4">
    <source>
        <dbReference type="EMBL" id="MCK0197629.1"/>
    </source>
</evidence>
<dbReference type="InterPro" id="IPR023750">
    <property type="entry name" value="RbsD-like_sf"/>
</dbReference>
<dbReference type="RefSeq" id="WP_247029500.1">
    <property type="nucleotide sequence ID" value="NZ_JALKCH010000007.1"/>
</dbReference>
<organism evidence="4 5">
    <name type="scientific">Ancylobacter crimeensis</name>
    <dbReference type="NCBI Taxonomy" id="2579147"/>
    <lineage>
        <taxon>Bacteria</taxon>
        <taxon>Pseudomonadati</taxon>
        <taxon>Pseudomonadota</taxon>
        <taxon>Alphaproteobacteria</taxon>
        <taxon>Hyphomicrobiales</taxon>
        <taxon>Xanthobacteraceae</taxon>
        <taxon>Ancylobacter</taxon>
    </lineage>
</organism>
<name>A0ABT0DCN3_9HYPH</name>
<dbReference type="EMBL" id="JALKCH010000007">
    <property type="protein sequence ID" value="MCK0197629.1"/>
    <property type="molecule type" value="Genomic_DNA"/>
</dbReference>
<sequence length="144" mass="15645">MLKGLDPLLGPELLMTLRAMGHGDEIAIVDANYPACAHARRLVRMDGHGGPTILDAILSVMPLDRDVPQAAFRPCAFGDCGRMEEVFRDFEAAIARHEPGIDLVPIAGPPFYERVRGTYAIVASGERRLYGNIILRKGVVPPVA</sequence>
<comment type="catalytic activity">
    <reaction evidence="1">
        <text>beta-D-ribopyranose = beta-D-ribofuranose</text>
        <dbReference type="Rhea" id="RHEA:25432"/>
        <dbReference type="ChEBI" id="CHEBI:27476"/>
        <dbReference type="ChEBI" id="CHEBI:47002"/>
        <dbReference type="EC" id="5.4.99.62"/>
    </reaction>
</comment>
<gene>
    <name evidence="4" type="ORF">MWN34_11970</name>
</gene>
<protein>
    <submittedName>
        <fullName evidence="4">Transporter</fullName>
    </submittedName>
</protein>
<keyword evidence="5" id="KW-1185">Reference proteome</keyword>
<evidence type="ECO:0000313" key="5">
    <source>
        <dbReference type="Proteomes" id="UP001203284"/>
    </source>
</evidence>
<dbReference type="SUPFAM" id="SSF102546">
    <property type="entry name" value="RbsD-like"/>
    <property type="match status" value="1"/>
</dbReference>
<proteinExistence type="predicted"/>
<evidence type="ECO:0000256" key="1">
    <source>
        <dbReference type="ARBA" id="ARBA00000223"/>
    </source>
</evidence>
<dbReference type="Pfam" id="PF05025">
    <property type="entry name" value="RbsD_FucU"/>
    <property type="match status" value="1"/>
</dbReference>
<accession>A0ABT0DCN3</accession>
<evidence type="ECO:0000256" key="2">
    <source>
        <dbReference type="ARBA" id="ARBA00023235"/>
    </source>
</evidence>
<reference evidence="4 5" key="1">
    <citation type="submission" date="2022-04" db="EMBL/GenBank/DDBJ databases">
        <authorList>
            <person name="Grouzdev D.S."/>
            <person name="Pantiukh K.S."/>
            <person name="Krutkina M.S."/>
        </authorList>
    </citation>
    <scope>NUCLEOTIDE SEQUENCE [LARGE SCALE GENOMIC DNA]</scope>
    <source>
        <strain evidence="4 5">6x-1</strain>
    </source>
</reference>